<dbReference type="InterPro" id="IPR004673">
    <property type="entry name" value="L-rhamnose-proton_sym_RhaT"/>
</dbReference>
<feature type="transmembrane region" description="Helical" evidence="9">
    <location>
        <begin position="35"/>
        <end position="57"/>
    </location>
</feature>
<feature type="transmembrane region" description="Helical" evidence="9">
    <location>
        <begin position="284"/>
        <end position="308"/>
    </location>
</feature>
<feature type="transmembrane region" description="Helical" evidence="9">
    <location>
        <begin position="132"/>
        <end position="152"/>
    </location>
</feature>
<protein>
    <submittedName>
        <fullName evidence="10">L-rhamnose-proton symporter</fullName>
    </submittedName>
</protein>
<keyword evidence="8 9" id="KW-0472">Membrane</keyword>
<sequence length="364" mass="38500">MNEFLFPLLLVLLASVFQGTFGLGMKYVKPLAWEAWWIVHATVAMVIFPLIWALMVVPDLGAVIASAPTNELITGALLGFVWGVGGIMFGVSVGYIGMSLTYGIVMGLCSIAGALIPLFLRYDSVNPDSLPYLYTGLALLAIAVVIVTIAGLQRDKKLAEGNANIEGIKKGKAFRIGLVIASLSGILSAMLAVGFDNTSEIGKLAEEAGALPRNTALARWIVVLAGAYLMNAGYAIFLLIKNKSFGSFKTPGMFSALKWSIIAGLLWFAALGTYGQGVALMGDIGTMICWPVMLGLSLIVSNIAALITGEWKGMQGPLKLMALGVLVIIIATVVMAYASTLKADEQLVPDRVSVVAPLHEGFLA</sequence>
<dbReference type="Pfam" id="PF06379">
    <property type="entry name" value="RhaT"/>
    <property type="match status" value="1"/>
</dbReference>
<evidence type="ECO:0000256" key="6">
    <source>
        <dbReference type="ARBA" id="ARBA00022847"/>
    </source>
</evidence>
<feature type="transmembrane region" description="Helical" evidence="9">
    <location>
        <begin position="100"/>
        <end position="120"/>
    </location>
</feature>
<feature type="transmembrane region" description="Helical" evidence="9">
    <location>
        <begin position="72"/>
        <end position="93"/>
    </location>
</feature>
<keyword evidence="5 9" id="KW-0812">Transmembrane</keyword>
<dbReference type="AlphaFoldDB" id="A0A5C5Z8R1"/>
<feature type="transmembrane region" description="Helical" evidence="9">
    <location>
        <begin position="217"/>
        <end position="240"/>
    </location>
</feature>
<dbReference type="GO" id="GO:0015153">
    <property type="term" value="F:rhamnose transmembrane transporter activity"/>
    <property type="evidence" value="ECO:0007669"/>
    <property type="project" value="InterPro"/>
</dbReference>
<keyword evidence="6" id="KW-0769">Symport</keyword>
<dbReference type="RefSeq" id="WP_146400850.1">
    <property type="nucleotide sequence ID" value="NZ_SJPJ01000001.1"/>
</dbReference>
<keyword evidence="3" id="KW-0997">Cell inner membrane</keyword>
<evidence type="ECO:0000256" key="8">
    <source>
        <dbReference type="ARBA" id="ARBA00023136"/>
    </source>
</evidence>
<keyword evidence="2" id="KW-1003">Cell membrane</keyword>
<evidence type="ECO:0000256" key="3">
    <source>
        <dbReference type="ARBA" id="ARBA00022519"/>
    </source>
</evidence>
<organism evidence="10 11">
    <name type="scientific">Novipirellula herctigrandis</name>
    <dbReference type="NCBI Taxonomy" id="2527986"/>
    <lineage>
        <taxon>Bacteria</taxon>
        <taxon>Pseudomonadati</taxon>
        <taxon>Planctomycetota</taxon>
        <taxon>Planctomycetia</taxon>
        <taxon>Pirellulales</taxon>
        <taxon>Pirellulaceae</taxon>
        <taxon>Novipirellula</taxon>
    </lineage>
</organism>
<accession>A0A5C5Z8R1</accession>
<evidence type="ECO:0000256" key="7">
    <source>
        <dbReference type="ARBA" id="ARBA00022989"/>
    </source>
</evidence>
<name>A0A5C5Z8R1_9BACT</name>
<evidence type="ECO:0000256" key="1">
    <source>
        <dbReference type="ARBA" id="ARBA00022448"/>
    </source>
</evidence>
<evidence type="ECO:0000256" key="9">
    <source>
        <dbReference type="SAM" id="Phobius"/>
    </source>
</evidence>
<dbReference type="OrthoDB" id="5241629at2"/>
<evidence type="ECO:0000313" key="10">
    <source>
        <dbReference type="EMBL" id="TWT83585.1"/>
    </source>
</evidence>
<dbReference type="GO" id="GO:0016020">
    <property type="term" value="C:membrane"/>
    <property type="evidence" value="ECO:0007669"/>
    <property type="project" value="InterPro"/>
</dbReference>
<keyword evidence="4" id="KW-0762">Sugar transport</keyword>
<reference evidence="10 11" key="1">
    <citation type="submission" date="2019-02" db="EMBL/GenBank/DDBJ databases">
        <title>Deep-cultivation of Planctomycetes and their phenomic and genomic characterization uncovers novel biology.</title>
        <authorList>
            <person name="Wiegand S."/>
            <person name="Jogler M."/>
            <person name="Boedeker C."/>
            <person name="Pinto D."/>
            <person name="Vollmers J."/>
            <person name="Rivas-Marin E."/>
            <person name="Kohn T."/>
            <person name="Peeters S.H."/>
            <person name="Heuer A."/>
            <person name="Rast P."/>
            <person name="Oberbeckmann S."/>
            <person name="Bunk B."/>
            <person name="Jeske O."/>
            <person name="Meyerdierks A."/>
            <person name="Storesund J.E."/>
            <person name="Kallscheuer N."/>
            <person name="Luecker S."/>
            <person name="Lage O.M."/>
            <person name="Pohl T."/>
            <person name="Merkel B.J."/>
            <person name="Hornburger P."/>
            <person name="Mueller R.-W."/>
            <person name="Bruemmer F."/>
            <person name="Labrenz M."/>
            <person name="Spormann A.M."/>
            <person name="Op Den Camp H."/>
            <person name="Overmann J."/>
            <person name="Amann R."/>
            <person name="Jetten M.S.M."/>
            <person name="Mascher T."/>
            <person name="Medema M.H."/>
            <person name="Devos D.P."/>
            <person name="Kaster A.-K."/>
            <person name="Ovreas L."/>
            <person name="Rohde M."/>
            <person name="Galperin M.Y."/>
            <person name="Jogler C."/>
        </authorList>
    </citation>
    <scope>NUCLEOTIDE SEQUENCE [LARGE SCALE GENOMIC DNA]</scope>
    <source>
        <strain evidence="10 11">CA13</strain>
    </source>
</reference>
<dbReference type="EMBL" id="SJPJ01000001">
    <property type="protein sequence ID" value="TWT83585.1"/>
    <property type="molecule type" value="Genomic_DNA"/>
</dbReference>
<evidence type="ECO:0000313" key="11">
    <source>
        <dbReference type="Proteomes" id="UP000315010"/>
    </source>
</evidence>
<comment type="caution">
    <text evidence="10">The sequence shown here is derived from an EMBL/GenBank/DDBJ whole genome shotgun (WGS) entry which is preliminary data.</text>
</comment>
<proteinExistence type="predicted"/>
<dbReference type="Proteomes" id="UP000315010">
    <property type="component" value="Unassembled WGS sequence"/>
</dbReference>
<evidence type="ECO:0000256" key="4">
    <source>
        <dbReference type="ARBA" id="ARBA00022597"/>
    </source>
</evidence>
<dbReference type="GO" id="GO:0015293">
    <property type="term" value="F:symporter activity"/>
    <property type="evidence" value="ECO:0007669"/>
    <property type="project" value="UniProtKB-KW"/>
</dbReference>
<evidence type="ECO:0000256" key="2">
    <source>
        <dbReference type="ARBA" id="ARBA00022475"/>
    </source>
</evidence>
<feature type="transmembrane region" description="Helical" evidence="9">
    <location>
        <begin position="6"/>
        <end position="23"/>
    </location>
</feature>
<feature type="transmembrane region" description="Helical" evidence="9">
    <location>
        <begin position="252"/>
        <end position="272"/>
    </location>
</feature>
<keyword evidence="11" id="KW-1185">Reference proteome</keyword>
<feature type="transmembrane region" description="Helical" evidence="9">
    <location>
        <begin position="320"/>
        <end position="338"/>
    </location>
</feature>
<feature type="transmembrane region" description="Helical" evidence="9">
    <location>
        <begin position="173"/>
        <end position="195"/>
    </location>
</feature>
<gene>
    <name evidence="10" type="primary">rhaT_2</name>
    <name evidence="10" type="ORF">CA13_50520</name>
</gene>
<evidence type="ECO:0000256" key="5">
    <source>
        <dbReference type="ARBA" id="ARBA00022692"/>
    </source>
</evidence>
<keyword evidence="7 9" id="KW-1133">Transmembrane helix</keyword>
<keyword evidence="1" id="KW-0813">Transport</keyword>